<evidence type="ECO:0000256" key="8">
    <source>
        <dbReference type="ARBA" id="ARBA00023069"/>
    </source>
</evidence>
<feature type="non-terminal residue" evidence="16">
    <location>
        <position position="1"/>
    </location>
</feature>
<keyword evidence="6" id="KW-0243">Dynein</keyword>
<protein>
    <recommendedName>
        <fullName evidence="18">Dynein heavy chain</fullName>
    </recommendedName>
</protein>
<feature type="domain" description="Dynein heavy chain coiled coil stalk" evidence="13">
    <location>
        <begin position="329"/>
        <end position="670"/>
    </location>
</feature>
<evidence type="ECO:0000256" key="3">
    <source>
        <dbReference type="ARBA" id="ARBA00022701"/>
    </source>
</evidence>
<dbReference type="InterPro" id="IPR027417">
    <property type="entry name" value="P-loop_NTPase"/>
</dbReference>
<dbReference type="GO" id="GO:0005930">
    <property type="term" value="C:axoneme"/>
    <property type="evidence" value="ECO:0007669"/>
    <property type="project" value="UniProtKB-SubCell"/>
</dbReference>
<keyword evidence="2" id="KW-0963">Cytoplasm</keyword>
<dbReference type="PANTHER" id="PTHR22878:SF70">
    <property type="entry name" value="DYNEIN HEAVY CHAIN 2, AXONEMAL"/>
    <property type="match status" value="1"/>
</dbReference>
<evidence type="ECO:0000256" key="1">
    <source>
        <dbReference type="ARBA" id="ARBA00004430"/>
    </source>
</evidence>
<evidence type="ECO:0000256" key="12">
    <source>
        <dbReference type="SAM" id="Coils"/>
    </source>
</evidence>
<keyword evidence="7 12" id="KW-0175">Coiled coil</keyword>
<keyword evidence="8" id="KW-0969">Cilium</keyword>
<dbReference type="InterPro" id="IPR026983">
    <property type="entry name" value="DHC"/>
</dbReference>
<keyword evidence="4" id="KW-0547">Nucleotide-binding</keyword>
<keyword evidence="3" id="KW-0493">Microtubule</keyword>
<evidence type="ECO:0000256" key="10">
    <source>
        <dbReference type="ARBA" id="ARBA00023212"/>
    </source>
</evidence>
<dbReference type="Gene3D" id="3.40.50.300">
    <property type="entry name" value="P-loop containing nucleotide triphosphate hydrolases"/>
    <property type="match status" value="2"/>
</dbReference>
<gene>
    <name evidence="16" type="ORF">PGLA2088_LOCUS41907</name>
</gene>
<accession>A0A813L7V6</accession>
<evidence type="ECO:0000256" key="4">
    <source>
        <dbReference type="ARBA" id="ARBA00022741"/>
    </source>
</evidence>
<dbReference type="FunFam" id="1.20.920.20:FF:000006">
    <property type="entry name" value="Dynein, axonemal, heavy chain 6"/>
    <property type="match status" value="1"/>
</dbReference>
<dbReference type="GO" id="GO:0005874">
    <property type="term" value="C:microtubule"/>
    <property type="evidence" value="ECO:0007669"/>
    <property type="project" value="UniProtKB-KW"/>
</dbReference>
<dbReference type="Pfam" id="PF12777">
    <property type="entry name" value="MT"/>
    <property type="match status" value="1"/>
</dbReference>
<dbReference type="Proteomes" id="UP000626109">
    <property type="component" value="Unassembled WGS sequence"/>
</dbReference>
<reference evidence="16" key="1">
    <citation type="submission" date="2021-02" db="EMBL/GenBank/DDBJ databases">
        <authorList>
            <person name="Dougan E. K."/>
            <person name="Rhodes N."/>
            <person name="Thang M."/>
            <person name="Chan C."/>
        </authorList>
    </citation>
    <scope>NUCLEOTIDE SEQUENCE</scope>
</reference>
<keyword evidence="10" id="KW-0206">Cytoskeleton</keyword>
<dbReference type="AlphaFoldDB" id="A0A813L7V6"/>
<dbReference type="GO" id="GO:0045505">
    <property type="term" value="F:dynein intermediate chain binding"/>
    <property type="evidence" value="ECO:0007669"/>
    <property type="project" value="InterPro"/>
</dbReference>
<evidence type="ECO:0000313" key="16">
    <source>
        <dbReference type="EMBL" id="CAE8721400.1"/>
    </source>
</evidence>
<evidence type="ECO:0000256" key="11">
    <source>
        <dbReference type="ARBA" id="ARBA00023273"/>
    </source>
</evidence>
<evidence type="ECO:0008006" key="18">
    <source>
        <dbReference type="Google" id="ProtNLM"/>
    </source>
</evidence>
<dbReference type="InterPro" id="IPR024317">
    <property type="entry name" value="Dynein_heavy_chain_D4_dom"/>
</dbReference>
<dbReference type="EMBL" id="CAJNNW010034048">
    <property type="protein sequence ID" value="CAE8721400.1"/>
    <property type="molecule type" value="Genomic_DNA"/>
</dbReference>
<dbReference type="InterPro" id="IPR035706">
    <property type="entry name" value="AAA_9"/>
</dbReference>
<proteinExistence type="predicted"/>
<evidence type="ECO:0000259" key="15">
    <source>
        <dbReference type="Pfam" id="PF12781"/>
    </source>
</evidence>
<evidence type="ECO:0000256" key="9">
    <source>
        <dbReference type="ARBA" id="ARBA00023175"/>
    </source>
</evidence>
<dbReference type="Gene3D" id="1.20.920.20">
    <property type="match status" value="1"/>
</dbReference>
<dbReference type="InterPro" id="IPR024743">
    <property type="entry name" value="Dynein_HC_stalk"/>
</dbReference>
<feature type="non-terminal residue" evidence="16">
    <location>
        <position position="764"/>
    </location>
</feature>
<dbReference type="PANTHER" id="PTHR22878">
    <property type="entry name" value="DYNEIN HEAVY CHAIN 6, AXONEMAL-LIKE-RELATED"/>
    <property type="match status" value="1"/>
</dbReference>
<dbReference type="SUPFAM" id="SSF52540">
    <property type="entry name" value="P-loop containing nucleoside triphosphate hydrolases"/>
    <property type="match status" value="1"/>
</dbReference>
<dbReference type="Pfam" id="PF12780">
    <property type="entry name" value="AAA_8"/>
    <property type="match status" value="1"/>
</dbReference>
<dbReference type="GO" id="GO:0007018">
    <property type="term" value="P:microtubule-based movement"/>
    <property type="evidence" value="ECO:0007669"/>
    <property type="project" value="InterPro"/>
</dbReference>
<evidence type="ECO:0000256" key="6">
    <source>
        <dbReference type="ARBA" id="ARBA00023017"/>
    </source>
</evidence>
<dbReference type="GO" id="GO:0030286">
    <property type="term" value="C:dynein complex"/>
    <property type="evidence" value="ECO:0007669"/>
    <property type="project" value="UniProtKB-KW"/>
</dbReference>
<dbReference type="GO" id="GO:0051959">
    <property type="term" value="F:dynein light intermediate chain binding"/>
    <property type="evidence" value="ECO:0007669"/>
    <property type="project" value="InterPro"/>
</dbReference>
<evidence type="ECO:0000256" key="7">
    <source>
        <dbReference type="ARBA" id="ARBA00023054"/>
    </source>
</evidence>
<feature type="coiled-coil region" evidence="12">
    <location>
        <begin position="553"/>
        <end position="611"/>
    </location>
</feature>
<sequence length="764" mass="85942">VNTLDEIRTLFFGDMLSPPSAPQRPYTECPDIMSLQKDIEGHLSSYNEMTSKPMDLVCFLYMLEHLARVARVIKSPGGNALLVGVGGSGRQSCTRLACFMADFTVFQIEIAKGYDMTMFREDMKKMLRAAGGQETHSVFLFSDTQIKDEGFVEDVNNLLNAGEIPNLFPPEERVEVCEMVRKTATDEGKAPDGSMTQLFSFFIERCRAMVGVVLCFSPIGDNWRTRLRQFPSLVNCCTIDWYTAWPADALMAVATKFLQAIPDLKDDVRLNCVEMCQFFHSETKQLAVRFREELKRIYYSTPTSFLELIQTFKQLLSEKRSYISSLKNKYEVGLDKLTTTEASVEGMKQDLIALQPQLIAKNKEVGEMMVVVNEESAKTEKVKEVVAADEVVASESAAQANSIKQECEEALAEAMPALNDSLKALDTLSSKEMAEVKAMKNPAPAVRLVLSAVCILRNVKPVRVKDEKGNMVDDYWPAAVKMMSDMGFLQSLQTFDKDNMPPAIVQKLAQMTVKEDFQPDRVERVSKAAWGLCMWCRAMETYDRVAKVVAPKKELLEEAETEYNAVMEKLNEKRSELKAVVDQLDALNAKLNALRKEQDDLTCQVDLCQKKLERAETLITSLGGEKTRWTQNAKDLTLDYVNLTGDVIVASGLIAYLGAFTPEFRENAVQSWADESRSRQIPGSQKFSLERCLGEPVKVRAWVIAGLPNDSFSIENAIIVDKARRWPLCIDPQGQANRWIKKMGQPNHIVVAKFSDGDYLKRLE</sequence>
<dbReference type="FunFam" id="3.40.50.300:FF:002141">
    <property type="entry name" value="Dynein heavy chain"/>
    <property type="match status" value="1"/>
</dbReference>
<name>A0A813L7V6_POLGL</name>
<comment type="caution">
    <text evidence="16">The sequence shown here is derived from an EMBL/GenBank/DDBJ whole genome shotgun (WGS) entry which is preliminary data.</text>
</comment>
<feature type="domain" description="Dynein heavy chain ATP-binding dynein motor region" evidence="15">
    <location>
        <begin position="700"/>
        <end position="764"/>
    </location>
</feature>
<evidence type="ECO:0000313" key="17">
    <source>
        <dbReference type="Proteomes" id="UP000626109"/>
    </source>
</evidence>
<dbReference type="GO" id="GO:0005524">
    <property type="term" value="F:ATP binding"/>
    <property type="evidence" value="ECO:0007669"/>
    <property type="project" value="UniProtKB-KW"/>
</dbReference>
<keyword evidence="11" id="KW-0966">Cell projection</keyword>
<organism evidence="16 17">
    <name type="scientific">Polarella glacialis</name>
    <name type="common">Dinoflagellate</name>
    <dbReference type="NCBI Taxonomy" id="89957"/>
    <lineage>
        <taxon>Eukaryota</taxon>
        <taxon>Sar</taxon>
        <taxon>Alveolata</taxon>
        <taxon>Dinophyceae</taxon>
        <taxon>Suessiales</taxon>
        <taxon>Suessiaceae</taxon>
        <taxon>Polarella</taxon>
    </lineage>
</organism>
<comment type="subcellular location">
    <subcellularLocation>
        <location evidence="1">Cytoplasm</location>
        <location evidence="1">Cytoskeleton</location>
        <location evidence="1">Cilium axoneme</location>
    </subcellularLocation>
</comment>
<dbReference type="Pfam" id="PF12781">
    <property type="entry name" value="AAA_9"/>
    <property type="match status" value="1"/>
</dbReference>
<evidence type="ECO:0000259" key="13">
    <source>
        <dbReference type="Pfam" id="PF12777"/>
    </source>
</evidence>
<evidence type="ECO:0000256" key="2">
    <source>
        <dbReference type="ARBA" id="ARBA00022490"/>
    </source>
</evidence>
<feature type="domain" description="Dynein heavy chain AAA module D4" evidence="14">
    <location>
        <begin position="54"/>
        <end position="315"/>
    </location>
</feature>
<keyword evidence="9" id="KW-0505">Motor protein</keyword>
<evidence type="ECO:0000256" key="5">
    <source>
        <dbReference type="ARBA" id="ARBA00022840"/>
    </source>
</evidence>
<keyword evidence="5" id="KW-0067">ATP-binding</keyword>
<evidence type="ECO:0000259" key="14">
    <source>
        <dbReference type="Pfam" id="PF12780"/>
    </source>
</evidence>